<evidence type="ECO:0000256" key="6">
    <source>
        <dbReference type="ARBA" id="ARBA00023295"/>
    </source>
</evidence>
<dbReference type="Pfam" id="PF08244">
    <property type="entry name" value="Glyco_hydro_32C"/>
    <property type="match status" value="1"/>
</dbReference>
<comment type="similarity">
    <text evidence="2 8">Belongs to the glycosyl hydrolase 32 family.</text>
</comment>
<feature type="domain" description="Glycosyl hydrolase family 32 N-terminal" evidence="10">
    <location>
        <begin position="10"/>
        <end position="312"/>
    </location>
</feature>
<dbReference type="NCBIfam" id="TIGR01322">
    <property type="entry name" value="scrB_fam"/>
    <property type="match status" value="1"/>
</dbReference>
<dbReference type="AlphaFoldDB" id="A0A9D1LXN8"/>
<evidence type="ECO:0000256" key="7">
    <source>
        <dbReference type="ARBA" id="ARBA00033367"/>
    </source>
</evidence>
<dbReference type="InterPro" id="IPR013189">
    <property type="entry name" value="Glyco_hydro_32_C"/>
</dbReference>
<comment type="subcellular location">
    <subcellularLocation>
        <location evidence="9">Cytoplasm</location>
    </subcellularLocation>
</comment>
<dbReference type="GO" id="GO:0005737">
    <property type="term" value="C:cytoplasm"/>
    <property type="evidence" value="ECO:0007669"/>
    <property type="project" value="UniProtKB-SubCell"/>
</dbReference>
<dbReference type="PANTHER" id="PTHR43101">
    <property type="entry name" value="BETA-FRUCTOSIDASE"/>
    <property type="match status" value="1"/>
</dbReference>
<evidence type="ECO:0000256" key="8">
    <source>
        <dbReference type="RuleBase" id="RU362110"/>
    </source>
</evidence>
<dbReference type="Proteomes" id="UP000824118">
    <property type="component" value="Unassembled WGS sequence"/>
</dbReference>
<evidence type="ECO:0000313" key="12">
    <source>
        <dbReference type="EMBL" id="HIU49841.1"/>
    </source>
</evidence>
<sequence length="454" mass="52392">MKNTYRQQYHLMPETGFLNDPNGLCYYNGEYHIFHQYAPQGLSAQRGWGHYTTKDFVNYNNYGMVIYPDSVWDKNGSYSGSALIDDGEMELFYTGNVKQPGNHDYTLSGREQNLIYMSSKDGVNFSEKELLMTNDDYPEDCSCHVRDPKVWKEGENLYKMILGARTRDDRGEALVYKSSDKKHWTLDKVYTKPQLGYMWECPDFFELEGKTFLCCCPQGVEPKGIECQNIYQSGYMIVEGDELSEFVEFDRGFDFYAPQTFLAPDGRRIIIGWFGLPDVPYKNPTEETENWIHCLTIPRTLEFKDNKIWQEPIAELEKLRTDEISLSLEPGKINILPKVQCEAFINFKDKTDSFDISIRKDINISLKDGVFTLKIGDSGKGRTERSCKVDKTDSVRIFSDTSSVEIFVNGEVFSSRIYEEKDNSEDFTVVLNSSSQGCDLAYYILRPFEITKIS</sequence>
<keyword evidence="9" id="KW-0963">Cytoplasm</keyword>
<dbReference type="PANTHER" id="PTHR43101:SF1">
    <property type="entry name" value="BETA-FRUCTOSIDASE"/>
    <property type="match status" value="1"/>
</dbReference>
<evidence type="ECO:0000256" key="1">
    <source>
        <dbReference type="ARBA" id="ARBA00004914"/>
    </source>
</evidence>
<dbReference type="CDD" id="cd18623">
    <property type="entry name" value="GH32_ScrB-like"/>
    <property type="match status" value="1"/>
</dbReference>
<gene>
    <name evidence="12" type="ORF">IAD22_02340</name>
</gene>
<evidence type="ECO:0000256" key="3">
    <source>
        <dbReference type="ARBA" id="ARBA00012758"/>
    </source>
</evidence>
<protein>
    <recommendedName>
        <fullName evidence="4 8">Sucrose-6-phosphate hydrolase</fullName>
        <ecNumber evidence="3 8">3.2.1.26</ecNumber>
    </recommendedName>
    <alternativeName>
        <fullName evidence="7 9">Invertase</fullName>
    </alternativeName>
</protein>
<dbReference type="SUPFAM" id="SSF75005">
    <property type="entry name" value="Arabinanase/levansucrase/invertase"/>
    <property type="match status" value="1"/>
</dbReference>
<evidence type="ECO:0000256" key="9">
    <source>
        <dbReference type="RuleBase" id="RU365015"/>
    </source>
</evidence>
<dbReference type="SUPFAM" id="SSF49899">
    <property type="entry name" value="Concanavalin A-like lectins/glucanases"/>
    <property type="match status" value="1"/>
</dbReference>
<keyword evidence="6 8" id="KW-0326">Glycosidase</keyword>
<keyword evidence="9" id="KW-0119">Carbohydrate metabolism</keyword>
<proteinExistence type="inferred from homology"/>
<dbReference type="Pfam" id="PF00251">
    <property type="entry name" value="Glyco_hydro_32N"/>
    <property type="match status" value="1"/>
</dbReference>
<comment type="function">
    <text evidence="9">Enables the bacterium to metabolize sucrose as a sole carbon source.</text>
</comment>
<keyword evidence="5 8" id="KW-0378">Hydrolase</keyword>
<dbReference type="InterPro" id="IPR001362">
    <property type="entry name" value="Glyco_hydro_32"/>
</dbReference>
<evidence type="ECO:0000256" key="4">
    <source>
        <dbReference type="ARBA" id="ARBA00019623"/>
    </source>
</evidence>
<evidence type="ECO:0000259" key="11">
    <source>
        <dbReference type="Pfam" id="PF08244"/>
    </source>
</evidence>
<dbReference type="InterPro" id="IPR013148">
    <property type="entry name" value="Glyco_hydro_32_N"/>
</dbReference>
<dbReference type="EC" id="3.2.1.26" evidence="3 8"/>
<evidence type="ECO:0000313" key="13">
    <source>
        <dbReference type="Proteomes" id="UP000824118"/>
    </source>
</evidence>
<dbReference type="InterPro" id="IPR023296">
    <property type="entry name" value="Glyco_hydro_beta-prop_sf"/>
</dbReference>
<dbReference type="GO" id="GO:0005975">
    <property type="term" value="P:carbohydrate metabolic process"/>
    <property type="evidence" value="ECO:0007669"/>
    <property type="project" value="InterPro"/>
</dbReference>
<comment type="pathway">
    <text evidence="1 9">Glycan biosynthesis; sucrose metabolism.</text>
</comment>
<dbReference type="PROSITE" id="PS00609">
    <property type="entry name" value="GLYCOSYL_HYDROL_F32"/>
    <property type="match status" value="1"/>
</dbReference>
<reference evidence="12" key="1">
    <citation type="submission" date="2020-10" db="EMBL/GenBank/DDBJ databases">
        <authorList>
            <person name="Gilroy R."/>
        </authorList>
    </citation>
    <scope>NUCLEOTIDE SEQUENCE</scope>
    <source>
        <strain evidence="12">ChiGjej1B1-1684</strain>
    </source>
</reference>
<dbReference type="Gene3D" id="2.115.10.20">
    <property type="entry name" value="Glycosyl hydrolase domain, family 43"/>
    <property type="match status" value="1"/>
</dbReference>
<dbReference type="Gene3D" id="2.60.120.560">
    <property type="entry name" value="Exo-inulinase, domain 1"/>
    <property type="match status" value="1"/>
</dbReference>
<comment type="caution">
    <text evidence="12">The sequence shown here is derived from an EMBL/GenBank/DDBJ whole genome shotgun (WGS) entry which is preliminary data.</text>
</comment>
<evidence type="ECO:0000259" key="10">
    <source>
        <dbReference type="Pfam" id="PF00251"/>
    </source>
</evidence>
<name>A0A9D1LXN8_9FIRM</name>
<organism evidence="12 13">
    <name type="scientific">Candidatus Limousia pullorum</name>
    <dbReference type="NCBI Taxonomy" id="2840860"/>
    <lineage>
        <taxon>Bacteria</taxon>
        <taxon>Bacillati</taxon>
        <taxon>Bacillota</taxon>
        <taxon>Clostridia</taxon>
        <taxon>Eubacteriales</taxon>
        <taxon>Oscillospiraceae</taxon>
        <taxon>Oscillospiraceae incertae sedis</taxon>
        <taxon>Candidatus Limousia</taxon>
    </lineage>
</organism>
<dbReference type="InterPro" id="IPR013320">
    <property type="entry name" value="ConA-like_dom_sf"/>
</dbReference>
<comment type="catalytic activity">
    <reaction evidence="8">
        <text>Hydrolysis of terminal non-reducing beta-D-fructofuranoside residues in beta-D-fructofuranosides.</text>
        <dbReference type="EC" id="3.2.1.26"/>
    </reaction>
</comment>
<dbReference type="EMBL" id="DVNG01000033">
    <property type="protein sequence ID" value="HIU49841.1"/>
    <property type="molecule type" value="Genomic_DNA"/>
</dbReference>
<dbReference type="InterPro" id="IPR018053">
    <property type="entry name" value="Glyco_hydro_32_AS"/>
</dbReference>
<accession>A0A9D1LXN8</accession>
<dbReference type="InterPro" id="IPR006232">
    <property type="entry name" value="Suc6P_hydrolase"/>
</dbReference>
<dbReference type="GO" id="GO:0004564">
    <property type="term" value="F:beta-fructofuranosidase activity"/>
    <property type="evidence" value="ECO:0007669"/>
    <property type="project" value="UniProtKB-EC"/>
</dbReference>
<dbReference type="SMART" id="SM00640">
    <property type="entry name" value="Glyco_32"/>
    <property type="match status" value="1"/>
</dbReference>
<dbReference type="InterPro" id="IPR051214">
    <property type="entry name" value="GH32_Enzymes"/>
</dbReference>
<evidence type="ECO:0000256" key="2">
    <source>
        <dbReference type="ARBA" id="ARBA00009902"/>
    </source>
</evidence>
<reference evidence="12" key="2">
    <citation type="journal article" date="2021" name="PeerJ">
        <title>Extensive microbial diversity within the chicken gut microbiome revealed by metagenomics and culture.</title>
        <authorList>
            <person name="Gilroy R."/>
            <person name="Ravi A."/>
            <person name="Getino M."/>
            <person name="Pursley I."/>
            <person name="Horton D.L."/>
            <person name="Alikhan N.F."/>
            <person name="Baker D."/>
            <person name="Gharbi K."/>
            <person name="Hall N."/>
            <person name="Watson M."/>
            <person name="Adriaenssens E.M."/>
            <person name="Foster-Nyarko E."/>
            <person name="Jarju S."/>
            <person name="Secka A."/>
            <person name="Antonio M."/>
            <person name="Oren A."/>
            <person name="Chaudhuri R.R."/>
            <person name="La Ragione R."/>
            <person name="Hildebrand F."/>
            <person name="Pallen M.J."/>
        </authorList>
    </citation>
    <scope>NUCLEOTIDE SEQUENCE</scope>
    <source>
        <strain evidence="12">ChiGjej1B1-1684</strain>
    </source>
</reference>
<feature type="domain" description="Glycosyl hydrolase family 32 C-terminal" evidence="11">
    <location>
        <begin position="389"/>
        <end position="432"/>
    </location>
</feature>
<evidence type="ECO:0000256" key="5">
    <source>
        <dbReference type="ARBA" id="ARBA00022801"/>
    </source>
</evidence>